<gene>
    <name evidence="1" type="ORF">IE53DRAFT_386578</name>
</gene>
<organism evidence="1 2">
    <name type="scientific">Violaceomyces palustris</name>
    <dbReference type="NCBI Taxonomy" id="1673888"/>
    <lineage>
        <taxon>Eukaryota</taxon>
        <taxon>Fungi</taxon>
        <taxon>Dikarya</taxon>
        <taxon>Basidiomycota</taxon>
        <taxon>Ustilaginomycotina</taxon>
        <taxon>Ustilaginomycetes</taxon>
        <taxon>Violaceomycetales</taxon>
        <taxon>Violaceomycetaceae</taxon>
        <taxon>Violaceomyces</taxon>
    </lineage>
</organism>
<protein>
    <submittedName>
        <fullName evidence="1">Uncharacterized protein</fullName>
    </submittedName>
</protein>
<keyword evidence="2" id="KW-1185">Reference proteome</keyword>
<dbReference type="EMBL" id="KZ819872">
    <property type="protein sequence ID" value="PWN51086.1"/>
    <property type="molecule type" value="Genomic_DNA"/>
</dbReference>
<reference evidence="1 2" key="1">
    <citation type="journal article" date="2018" name="Mol. Biol. Evol.">
        <title>Broad Genomic Sampling Reveals a Smut Pathogenic Ancestry of the Fungal Clade Ustilaginomycotina.</title>
        <authorList>
            <person name="Kijpornyongpan T."/>
            <person name="Mondo S.J."/>
            <person name="Barry K."/>
            <person name="Sandor L."/>
            <person name="Lee J."/>
            <person name="Lipzen A."/>
            <person name="Pangilinan J."/>
            <person name="LaButti K."/>
            <person name="Hainaut M."/>
            <person name="Henrissat B."/>
            <person name="Grigoriev I.V."/>
            <person name="Spatafora J.W."/>
            <person name="Aime M.C."/>
        </authorList>
    </citation>
    <scope>NUCLEOTIDE SEQUENCE [LARGE SCALE GENOMIC DNA]</scope>
    <source>
        <strain evidence="1 2">SA 807</strain>
    </source>
</reference>
<accession>A0ACD0NZ39</accession>
<name>A0ACD0NZ39_9BASI</name>
<dbReference type="Proteomes" id="UP000245626">
    <property type="component" value="Unassembled WGS sequence"/>
</dbReference>
<sequence length="260" mass="28251">MRFFNLAALALAIPAALVSAQVDQVPELGIVTTFPNNPFSIVQNGQENTVVLSITNSPKADRVLTLHSITGAFLNLNKEDGQKGRVVRNMTTTTYKNRPLRSVGGKPVQVPFKFVPEFKPQEMGVEFRIIVNDEQTGKKYNIQAYRGKVQVEEPPKNWFDLQLLSLYAMFIGGIGATAYFTLFSGGGKRKGGSKKVDAPSVTTSVSAKASGAGGDEASYDEDWIPEQHLKSRKTRSSAANALSSGDEEPSSPKRKGKGRK</sequence>
<evidence type="ECO:0000313" key="1">
    <source>
        <dbReference type="EMBL" id="PWN51086.1"/>
    </source>
</evidence>
<evidence type="ECO:0000313" key="2">
    <source>
        <dbReference type="Proteomes" id="UP000245626"/>
    </source>
</evidence>
<proteinExistence type="predicted"/>